<proteinExistence type="inferred from homology"/>
<evidence type="ECO:0000259" key="7">
    <source>
        <dbReference type="Pfam" id="PF01368"/>
    </source>
</evidence>
<feature type="domain" description="RecJ OB" evidence="9">
    <location>
        <begin position="454"/>
        <end position="554"/>
    </location>
</feature>
<dbReference type="Gene3D" id="3.90.1640.30">
    <property type="match status" value="1"/>
</dbReference>
<dbReference type="GO" id="GO:0006281">
    <property type="term" value="P:DNA repair"/>
    <property type="evidence" value="ECO:0007669"/>
    <property type="project" value="InterPro"/>
</dbReference>
<dbReference type="Proteomes" id="UP000236151">
    <property type="component" value="Unassembled WGS sequence"/>
</dbReference>
<evidence type="ECO:0000256" key="3">
    <source>
        <dbReference type="ARBA" id="ARBA00022722"/>
    </source>
</evidence>
<feature type="domain" description="DDH" evidence="7">
    <location>
        <begin position="79"/>
        <end position="225"/>
    </location>
</feature>
<evidence type="ECO:0000313" key="10">
    <source>
        <dbReference type="EMBL" id="PNT99566.1"/>
    </source>
</evidence>
<dbReference type="OrthoDB" id="9809852at2"/>
<keyword evidence="6" id="KW-0175">Coiled coil</keyword>
<dbReference type="GO" id="GO:0008409">
    <property type="term" value="F:5'-3' exonuclease activity"/>
    <property type="evidence" value="ECO:0007669"/>
    <property type="project" value="InterPro"/>
</dbReference>
<dbReference type="Gene3D" id="3.10.310.30">
    <property type="match status" value="1"/>
</dbReference>
<evidence type="ECO:0000259" key="8">
    <source>
        <dbReference type="Pfam" id="PF02272"/>
    </source>
</evidence>
<dbReference type="PANTHER" id="PTHR30255">
    <property type="entry name" value="SINGLE-STRANDED-DNA-SPECIFIC EXONUCLEASE RECJ"/>
    <property type="match status" value="1"/>
</dbReference>
<dbReference type="InterPro" id="IPR041122">
    <property type="entry name" value="RecJ_OB"/>
</dbReference>
<gene>
    <name evidence="10" type="primary">recJ</name>
    <name evidence="10" type="ORF">CDQ84_08270</name>
</gene>
<dbReference type="InterPro" id="IPR051673">
    <property type="entry name" value="SSDNA_exonuclease_RecJ"/>
</dbReference>
<sequence length="764" mass="85935">MKIDVNILNENTHIPDEIIEAADGDELIARIFFNRGYKDPDTIRQMLCEDLYTPVQPEEFPRMDKAVARIAKAIETGEKIAVYGDYDVDGVTSTALLVQCLTWYSSSVIYHVPDRFTEGYGMNEDVIRSMAKDGVSLIITCDCGISNINEIKTAKDLGMDVVITDHHNPDVLPEADVILNPKLLGEGHKARNLSGCGMAYFLALALLEQYGESEKAEAFLDLLAMSLIADVVSLNGENRYLLKKALPKLFGTKRTGLKALLEIAEKDSKLQSEEDVAFQLAPRINAAGRMESARLPVELLLCSDAQKAMEMALKIDHLNRERKRIQQEMVDEAIEQVENRKKNKSILVLFSEFWHHGIIGIAAGKVCETYRKPAILFSLKEDGTTVTGSARSTEEVNIYELIKACSSKLLKFGGHSQAAGLSLKREDLEEFTREIEELAEREYFIKDEIKVNADMELTLDNIDEELYGRILKAGPYGEGFEAPCFITRGATVASDRKTAKRHHIMVLADGHGNRLPAVKWFGEDEDLSGKLFDIVYKIGRNTYRGNDEIQLTISHLLPVEGTPEAVFEGEFIDGRGMDIKTLLKDFEEAVFFYEGLRLKCPVDNTVDRYDLRTSKKVETLVFLSTPVNASVFREVIALARPRKVVLSFAVTQDYTFKGFMTNLMGLVKHIINKQGGRSSLEQLALMLCVEDNIMRAALKYLRTIAPVEFLENSEDEIYIYGVKERSTANNIAVEKNIKNALMEKNAYQQFLMKLDVKSFGQYLK</sequence>
<protein>
    <recommendedName>
        <fullName evidence="2">Single-stranded-DNA-specific exonuclease RecJ</fullName>
    </recommendedName>
</protein>
<keyword evidence="11" id="KW-1185">Reference proteome</keyword>
<keyword evidence="5 10" id="KW-0269">Exonuclease</keyword>
<keyword evidence="3" id="KW-0540">Nuclease</keyword>
<dbReference type="Pfam" id="PF02272">
    <property type="entry name" value="DHHA1"/>
    <property type="match status" value="1"/>
</dbReference>
<evidence type="ECO:0000259" key="9">
    <source>
        <dbReference type="Pfam" id="PF17768"/>
    </source>
</evidence>
<dbReference type="KEGG" id="cthd:CDO33_09510"/>
<dbReference type="GO" id="GO:0006310">
    <property type="term" value="P:DNA recombination"/>
    <property type="evidence" value="ECO:0007669"/>
    <property type="project" value="InterPro"/>
</dbReference>
<dbReference type="InterPro" id="IPR038763">
    <property type="entry name" value="DHH_sf"/>
</dbReference>
<dbReference type="Pfam" id="PF17768">
    <property type="entry name" value="RecJ_OB"/>
    <property type="match status" value="1"/>
</dbReference>
<dbReference type="PANTHER" id="PTHR30255:SF2">
    <property type="entry name" value="SINGLE-STRANDED-DNA-SPECIFIC EXONUCLEASE RECJ"/>
    <property type="match status" value="1"/>
</dbReference>
<reference evidence="11" key="1">
    <citation type="submission" date="2017-06" db="EMBL/GenBank/DDBJ databases">
        <title>Investigating the central metabolism of Clostridium thermosuccinogenes.</title>
        <authorList>
            <person name="Koendjbiharie J.G."/>
            <person name="Van Kranenburg R."/>
            <person name="Vriesendorp B."/>
        </authorList>
    </citation>
    <scope>NUCLEOTIDE SEQUENCE [LARGE SCALE GENOMIC DNA]</scope>
    <source>
        <strain evidence="11">DSM 5806</strain>
    </source>
</reference>
<feature type="domain" description="DHHA1" evidence="8">
    <location>
        <begin position="343"/>
        <end position="439"/>
    </location>
</feature>
<dbReference type="EMBL" id="NIOJ01000017">
    <property type="protein sequence ID" value="PNT99566.1"/>
    <property type="molecule type" value="Genomic_DNA"/>
</dbReference>
<name>A0A2K2FLA3_9CLOT</name>
<keyword evidence="4" id="KW-0378">Hydrolase</keyword>
<evidence type="ECO:0000313" key="11">
    <source>
        <dbReference type="Proteomes" id="UP000236151"/>
    </source>
</evidence>
<dbReference type="InterPro" id="IPR003156">
    <property type="entry name" value="DHHA1_dom"/>
</dbReference>
<dbReference type="NCBIfam" id="TIGR00644">
    <property type="entry name" value="recJ"/>
    <property type="match status" value="1"/>
</dbReference>
<dbReference type="SUPFAM" id="SSF64182">
    <property type="entry name" value="DHH phosphoesterases"/>
    <property type="match status" value="1"/>
</dbReference>
<accession>A0A2K2FLA3</accession>
<dbReference type="InterPro" id="IPR004610">
    <property type="entry name" value="RecJ"/>
</dbReference>
<feature type="coiled-coil region" evidence="6">
    <location>
        <begin position="308"/>
        <end position="335"/>
    </location>
</feature>
<comment type="similarity">
    <text evidence="1">Belongs to the RecJ family.</text>
</comment>
<evidence type="ECO:0000256" key="2">
    <source>
        <dbReference type="ARBA" id="ARBA00019841"/>
    </source>
</evidence>
<evidence type="ECO:0000256" key="6">
    <source>
        <dbReference type="SAM" id="Coils"/>
    </source>
</evidence>
<organism evidence="10 11">
    <name type="scientific">Clostridium thermosuccinogenes</name>
    <dbReference type="NCBI Taxonomy" id="84032"/>
    <lineage>
        <taxon>Bacteria</taxon>
        <taxon>Bacillati</taxon>
        <taxon>Bacillota</taxon>
        <taxon>Clostridia</taxon>
        <taxon>Eubacteriales</taxon>
        <taxon>Clostridiaceae</taxon>
        <taxon>Clostridium</taxon>
    </lineage>
</organism>
<dbReference type="InterPro" id="IPR001667">
    <property type="entry name" value="DDH_dom"/>
</dbReference>
<dbReference type="Pfam" id="PF01368">
    <property type="entry name" value="DHH"/>
    <property type="match status" value="1"/>
</dbReference>
<dbReference type="AlphaFoldDB" id="A0A2K2FLA3"/>
<evidence type="ECO:0000256" key="1">
    <source>
        <dbReference type="ARBA" id="ARBA00005915"/>
    </source>
</evidence>
<evidence type="ECO:0000256" key="5">
    <source>
        <dbReference type="ARBA" id="ARBA00022839"/>
    </source>
</evidence>
<dbReference type="RefSeq" id="WP_103081263.1">
    <property type="nucleotide sequence ID" value="NZ_CP021850.1"/>
</dbReference>
<evidence type="ECO:0000256" key="4">
    <source>
        <dbReference type="ARBA" id="ARBA00022801"/>
    </source>
</evidence>
<comment type="caution">
    <text evidence="10">The sequence shown here is derived from an EMBL/GenBank/DDBJ whole genome shotgun (WGS) entry which is preliminary data.</text>
</comment>
<dbReference type="GO" id="GO:0003676">
    <property type="term" value="F:nucleic acid binding"/>
    <property type="evidence" value="ECO:0007669"/>
    <property type="project" value="InterPro"/>
</dbReference>